<dbReference type="EMBL" id="SMZT01000001">
    <property type="protein sequence ID" value="TDL47227.1"/>
    <property type="molecule type" value="Genomic_DNA"/>
</dbReference>
<feature type="binding site" evidence="10">
    <location>
        <begin position="386"/>
        <end position="388"/>
    </location>
    <ligand>
        <name>L-glutamine</name>
        <dbReference type="ChEBI" id="CHEBI:58359"/>
    </ligand>
</feature>
<feature type="binding site" evidence="10">
    <location>
        <begin position="475"/>
        <end position="476"/>
    </location>
    <ligand>
        <name>L-glutamine</name>
        <dbReference type="ChEBI" id="CHEBI:58359"/>
    </ligand>
</feature>
<comment type="pathway">
    <text evidence="10">Cofactor biosynthesis; pyridoxal 5'-phosphate biosynthesis.</text>
</comment>
<dbReference type="Gene3D" id="3.40.50.880">
    <property type="match status" value="1"/>
</dbReference>
<dbReference type="GO" id="GO:1903600">
    <property type="term" value="C:glutaminase complex"/>
    <property type="evidence" value="ECO:0007669"/>
    <property type="project" value="TreeGrafter"/>
</dbReference>
<dbReference type="GO" id="GO:0008614">
    <property type="term" value="P:pyridoxine metabolic process"/>
    <property type="evidence" value="ECO:0007669"/>
    <property type="project" value="TreeGrafter"/>
</dbReference>
<comment type="subunit">
    <text evidence="9 10">In the presence of PdxS, forms a dodecamer of heterodimers. Only shows activity in the heterodimer.</text>
</comment>
<dbReference type="GO" id="GO:0005829">
    <property type="term" value="C:cytosol"/>
    <property type="evidence" value="ECO:0007669"/>
    <property type="project" value="TreeGrafter"/>
</dbReference>
<feature type="compositionally biased region" description="Basic residues" evidence="11">
    <location>
        <begin position="234"/>
        <end position="243"/>
    </location>
</feature>
<dbReference type="GO" id="GO:0006543">
    <property type="term" value="P:L-glutamine catabolic process"/>
    <property type="evidence" value="ECO:0007669"/>
    <property type="project" value="UniProtKB-UniRule"/>
</dbReference>
<keyword evidence="5 10" id="KW-0456">Lyase</keyword>
<organism evidence="12 13">
    <name type="scientific">Kocuria rosea</name>
    <name type="common">Deinococcus erythromyxa</name>
    <name type="synonym">Micrococcus rubens</name>
    <dbReference type="NCBI Taxonomy" id="1275"/>
    <lineage>
        <taxon>Bacteria</taxon>
        <taxon>Bacillati</taxon>
        <taxon>Actinomycetota</taxon>
        <taxon>Actinomycetes</taxon>
        <taxon>Micrococcales</taxon>
        <taxon>Micrococcaceae</taxon>
        <taxon>Kocuria</taxon>
    </lineage>
</organism>
<feature type="compositionally biased region" description="Basic and acidic residues" evidence="11">
    <location>
        <begin position="292"/>
        <end position="320"/>
    </location>
</feature>
<dbReference type="FunFam" id="3.40.50.880:FF:000010">
    <property type="entry name" value="uncharacterized protein LOC100176842 isoform X2"/>
    <property type="match status" value="1"/>
</dbReference>
<dbReference type="GO" id="GO:0004359">
    <property type="term" value="F:glutaminase activity"/>
    <property type="evidence" value="ECO:0007669"/>
    <property type="project" value="UniProtKB-UniRule"/>
</dbReference>
<reference evidence="12 13" key="1">
    <citation type="submission" date="2019-03" db="EMBL/GenBank/DDBJ databases">
        <title>Genome Sequencing and Assembly of Various Microbes Isolated from Partially Reclaimed Soil and Acid Mine Drainage (AMD) Site.</title>
        <authorList>
            <person name="Steinbock B."/>
            <person name="Bechtold R."/>
            <person name="Sevigny J.L."/>
            <person name="Thomas D."/>
            <person name="Cuthill L.R."/>
            <person name="Aveiro Johannsen E.J."/>
            <person name="Thomas K."/>
            <person name="Ghosh A."/>
        </authorList>
    </citation>
    <scope>NUCLEOTIDE SEQUENCE [LARGE SCALE GENOMIC DNA]</scope>
    <source>
        <strain evidence="12 13">S-A3</strain>
    </source>
</reference>
<feature type="compositionally biased region" description="Basic residues" evidence="11">
    <location>
        <begin position="191"/>
        <end position="209"/>
    </location>
</feature>
<feature type="compositionally biased region" description="Basic residues" evidence="11">
    <location>
        <begin position="251"/>
        <end position="263"/>
    </location>
</feature>
<feature type="compositionally biased region" description="Basic residues" evidence="11">
    <location>
        <begin position="139"/>
        <end position="170"/>
    </location>
</feature>
<dbReference type="EC" id="3.5.1.2" evidence="10"/>
<evidence type="ECO:0000256" key="3">
    <source>
        <dbReference type="ARBA" id="ARBA00022898"/>
    </source>
</evidence>
<dbReference type="Proteomes" id="UP000295163">
    <property type="component" value="Unassembled WGS sequence"/>
</dbReference>
<gene>
    <name evidence="10 12" type="primary">pdxT</name>
    <name evidence="12" type="ORF">E2R59_00790</name>
</gene>
<comment type="function">
    <text evidence="8 10">Catalyzes the hydrolysis of glutamine to glutamate and ammonia as part of the biosynthesis of pyridoxal 5'-phosphate. The resulting ammonia molecule is channeled to the active site of PdxS.</text>
</comment>
<evidence type="ECO:0000256" key="11">
    <source>
        <dbReference type="SAM" id="MobiDB-lite"/>
    </source>
</evidence>
<evidence type="ECO:0000256" key="10">
    <source>
        <dbReference type="HAMAP-Rule" id="MF_01615"/>
    </source>
</evidence>
<feature type="binding site" evidence="10">
    <location>
        <position position="447"/>
    </location>
    <ligand>
        <name>L-glutamine</name>
        <dbReference type="ChEBI" id="CHEBI:58359"/>
    </ligand>
</feature>
<feature type="compositionally biased region" description="Basic and acidic residues" evidence="11">
    <location>
        <begin position="37"/>
        <end position="46"/>
    </location>
</feature>
<evidence type="ECO:0000313" key="12">
    <source>
        <dbReference type="EMBL" id="TDL47227.1"/>
    </source>
</evidence>
<protein>
    <recommendedName>
        <fullName evidence="10">Pyridoxal 5'-phosphate synthase subunit PdxT</fullName>
        <ecNumber evidence="10">4.3.3.6</ecNumber>
    </recommendedName>
    <alternativeName>
        <fullName evidence="10">Pdx2</fullName>
    </alternativeName>
    <alternativeName>
        <fullName evidence="10">Pyridoxal 5'-phosphate synthase glutaminase subunit</fullName>
        <ecNumber evidence="10">3.5.1.2</ecNumber>
    </alternativeName>
</protein>
<dbReference type="EC" id="4.3.3.6" evidence="10"/>
<dbReference type="NCBIfam" id="TIGR03800">
    <property type="entry name" value="PLP_synth_Pdx2"/>
    <property type="match status" value="1"/>
</dbReference>
<feature type="region of interest" description="Disordered" evidence="11">
    <location>
        <begin position="1"/>
        <end position="334"/>
    </location>
</feature>
<accession>A0A4R5YV59</accession>
<dbReference type="SUPFAM" id="SSF52317">
    <property type="entry name" value="Class I glutamine amidotransferase-like"/>
    <property type="match status" value="1"/>
</dbReference>
<evidence type="ECO:0000256" key="7">
    <source>
        <dbReference type="ARBA" id="ARBA00049534"/>
    </source>
</evidence>
<evidence type="ECO:0000256" key="2">
    <source>
        <dbReference type="ARBA" id="ARBA00022801"/>
    </source>
</evidence>
<evidence type="ECO:0000256" key="4">
    <source>
        <dbReference type="ARBA" id="ARBA00022962"/>
    </source>
</evidence>
<evidence type="ECO:0000256" key="1">
    <source>
        <dbReference type="ARBA" id="ARBA00008345"/>
    </source>
</evidence>
<evidence type="ECO:0000256" key="5">
    <source>
        <dbReference type="ARBA" id="ARBA00023239"/>
    </source>
</evidence>
<evidence type="ECO:0000313" key="13">
    <source>
        <dbReference type="Proteomes" id="UP000295163"/>
    </source>
</evidence>
<name>A0A4R5YV59_KOCRO</name>
<comment type="catalytic activity">
    <reaction evidence="6 10">
        <text>aldehydo-D-ribose 5-phosphate + D-glyceraldehyde 3-phosphate + L-glutamine = pyridoxal 5'-phosphate + L-glutamate + phosphate + 3 H2O + H(+)</text>
        <dbReference type="Rhea" id="RHEA:31507"/>
        <dbReference type="ChEBI" id="CHEBI:15377"/>
        <dbReference type="ChEBI" id="CHEBI:15378"/>
        <dbReference type="ChEBI" id="CHEBI:29985"/>
        <dbReference type="ChEBI" id="CHEBI:43474"/>
        <dbReference type="ChEBI" id="CHEBI:58273"/>
        <dbReference type="ChEBI" id="CHEBI:58359"/>
        <dbReference type="ChEBI" id="CHEBI:59776"/>
        <dbReference type="ChEBI" id="CHEBI:597326"/>
        <dbReference type="EC" id="4.3.3.6"/>
    </reaction>
</comment>
<dbReference type="InterPro" id="IPR029062">
    <property type="entry name" value="Class_I_gatase-like"/>
</dbReference>
<dbReference type="HAMAP" id="MF_01615">
    <property type="entry name" value="PdxT"/>
    <property type="match status" value="1"/>
</dbReference>
<evidence type="ECO:0000256" key="6">
    <source>
        <dbReference type="ARBA" id="ARBA00047992"/>
    </source>
</evidence>
<dbReference type="GO" id="GO:0042823">
    <property type="term" value="P:pyridoxal phosphate biosynthetic process"/>
    <property type="evidence" value="ECO:0007669"/>
    <property type="project" value="UniProtKB-UniRule"/>
</dbReference>
<feature type="compositionally biased region" description="Basic residues" evidence="11">
    <location>
        <begin position="87"/>
        <end position="102"/>
    </location>
</feature>
<dbReference type="PANTHER" id="PTHR31559:SF0">
    <property type="entry name" value="PYRIDOXAL 5'-PHOSPHATE SYNTHASE SUBUNIT SNO1-RELATED"/>
    <property type="match status" value="1"/>
</dbReference>
<feature type="active site" description="Charge relay system" evidence="10">
    <location>
        <position position="511"/>
    </location>
</feature>
<proteinExistence type="inferred from homology"/>
<dbReference type="PROSITE" id="PS51130">
    <property type="entry name" value="PDXT_SNO_2"/>
    <property type="match status" value="1"/>
</dbReference>
<comment type="caution">
    <text evidence="12">The sequence shown here is derived from an EMBL/GenBank/DDBJ whole genome shotgun (WGS) entry which is preliminary data.</text>
</comment>
<feature type="active site" description="Nucleophile" evidence="10">
    <location>
        <position position="418"/>
    </location>
</feature>
<dbReference type="PROSITE" id="PS51273">
    <property type="entry name" value="GATASE_TYPE_1"/>
    <property type="match status" value="1"/>
</dbReference>
<keyword evidence="3 10" id="KW-0663">Pyridoxal phosphate</keyword>
<dbReference type="PROSITE" id="PS01236">
    <property type="entry name" value="PDXT_SNO_1"/>
    <property type="match status" value="1"/>
</dbReference>
<dbReference type="GO" id="GO:0036381">
    <property type="term" value="F:pyridoxal 5'-phosphate synthase (glutamine hydrolysing) activity"/>
    <property type="evidence" value="ECO:0007669"/>
    <property type="project" value="UniProtKB-UniRule"/>
</dbReference>
<feature type="compositionally biased region" description="Basic and acidic residues" evidence="11">
    <location>
        <begin position="220"/>
        <end position="230"/>
    </location>
</feature>
<evidence type="ECO:0000256" key="8">
    <source>
        <dbReference type="ARBA" id="ARBA00054599"/>
    </source>
</evidence>
<evidence type="ECO:0000256" key="9">
    <source>
        <dbReference type="ARBA" id="ARBA00064749"/>
    </source>
</evidence>
<dbReference type="PANTHER" id="PTHR31559">
    <property type="entry name" value="PYRIDOXAL 5'-PHOSPHATE SYNTHASE SUBUNIT SNO"/>
    <property type="match status" value="1"/>
</dbReference>
<keyword evidence="2 10" id="KW-0378">Hydrolase</keyword>
<feature type="compositionally biased region" description="Basic residues" evidence="11">
    <location>
        <begin position="50"/>
        <end position="80"/>
    </location>
</feature>
<dbReference type="AlphaFoldDB" id="A0A4R5YV59"/>
<dbReference type="Pfam" id="PF01174">
    <property type="entry name" value="SNO"/>
    <property type="match status" value="1"/>
</dbReference>
<keyword evidence="4 10" id="KW-0315">Glutamine amidotransferase</keyword>
<feature type="compositionally biased region" description="Basic and acidic residues" evidence="11">
    <location>
        <begin position="1"/>
        <end position="27"/>
    </location>
</feature>
<feature type="active site" description="Charge relay system" evidence="10">
    <location>
        <position position="513"/>
    </location>
</feature>
<comment type="similarity">
    <text evidence="1 10">Belongs to the glutaminase PdxT/SNO family.</text>
</comment>
<sequence>MVDLSVDHFRPQDGLHDRSADRPCPEPRRRRHPPHRLGRDPADRLPARQARPRRHAQGRRHHGRRHRRAGPHRRGRRRRGRDGPRARAGRHPRAGRRGPHVRPRPDRGHPGRRLHPRHGEGAHRPLRGGAGARAPEGRLHRRVRGPLPRRLRQPHRQAALHRPVRVRGHQPGRGPAPARRGRRDDPLEGRGRHRRRLRGHQAHPHHPRADRRAAGPLPDLPRRPLREGEGARGLLRHRPRGRPHREAAGRAVHRRRRGHPRGRRHDDAARRRRRVRGLRDLQVWQPRGPGAGHREGHRLLRRPREDRRGLPRARRGDGRHQRGRPPGPAPARGARLVSSAPRVGVLALQGGVAEHAAMLRELGAEPVLVKTAEQLAGLDAIVLPGGESSTVDRLLRLFGLREPLRDAVLGGLPTLGTCAGLILLASGIEDPAPGQQTLEVLDVTVARNAFGPQTASEEVVLAWGRGGDVVRAAFIRAPAVTRVGEGVEVLARHRGEVVAVASGAVVGISFHPELTGETTVHRHLLSLVAARRGLPA</sequence>
<dbReference type="InterPro" id="IPR021196">
    <property type="entry name" value="PdxT/SNO_CS"/>
</dbReference>
<dbReference type="UniPathway" id="UPA00245"/>
<comment type="catalytic activity">
    <reaction evidence="7 10">
        <text>L-glutamine + H2O = L-glutamate + NH4(+)</text>
        <dbReference type="Rhea" id="RHEA:15889"/>
        <dbReference type="ChEBI" id="CHEBI:15377"/>
        <dbReference type="ChEBI" id="CHEBI:28938"/>
        <dbReference type="ChEBI" id="CHEBI:29985"/>
        <dbReference type="ChEBI" id="CHEBI:58359"/>
        <dbReference type="EC" id="3.5.1.2"/>
    </reaction>
</comment>
<dbReference type="InterPro" id="IPR002161">
    <property type="entry name" value="PdxT/SNO"/>
</dbReference>